<keyword evidence="3" id="KW-1185">Reference proteome</keyword>
<evidence type="ECO:0000313" key="2">
    <source>
        <dbReference type="EMBL" id="KAK4009231.1"/>
    </source>
</evidence>
<organism evidence="2 3">
    <name type="scientific">Daphnia magna</name>
    <dbReference type="NCBI Taxonomy" id="35525"/>
    <lineage>
        <taxon>Eukaryota</taxon>
        <taxon>Metazoa</taxon>
        <taxon>Ecdysozoa</taxon>
        <taxon>Arthropoda</taxon>
        <taxon>Crustacea</taxon>
        <taxon>Branchiopoda</taxon>
        <taxon>Diplostraca</taxon>
        <taxon>Cladocera</taxon>
        <taxon>Anomopoda</taxon>
        <taxon>Daphniidae</taxon>
        <taxon>Daphnia</taxon>
    </lineage>
</organism>
<protein>
    <submittedName>
        <fullName evidence="2">Uncharacterized protein</fullName>
    </submittedName>
</protein>
<keyword evidence="1" id="KW-0472">Membrane</keyword>
<dbReference type="Proteomes" id="UP001234178">
    <property type="component" value="Unassembled WGS sequence"/>
</dbReference>
<dbReference type="EMBL" id="JAOYFB010000003">
    <property type="protein sequence ID" value="KAK4009231.1"/>
    <property type="molecule type" value="Genomic_DNA"/>
</dbReference>
<comment type="caution">
    <text evidence="2">The sequence shown here is derived from an EMBL/GenBank/DDBJ whole genome shotgun (WGS) entry which is preliminary data.</text>
</comment>
<keyword evidence="1" id="KW-1133">Transmembrane helix</keyword>
<reference evidence="2 3" key="1">
    <citation type="journal article" date="2023" name="Nucleic Acids Res.">
        <title>The hologenome of Daphnia magna reveals possible DNA methylation and microbiome-mediated evolution of the host genome.</title>
        <authorList>
            <person name="Chaturvedi A."/>
            <person name="Li X."/>
            <person name="Dhandapani V."/>
            <person name="Marshall H."/>
            <person name="Kissane S."/>
            <person name="Cuenca-Cambronero M."/>
            <person name="Asole G."/>
            <person name="Calvet F."/>
            <person name="Ruiz-Romero M."/>
            <person name="Marangio P."/>
            <person name="Guigo R."/>
            <person name="Rago D."/>
            <person name="Mirbahai L."/>
            <person name="Eastwood N."/>
            <person name="Colbourne J.K."/>
            <person name="Zhou J."/>
            <person name="Mallon E."/>
            <person name="Orsini L."/>
        </authorList>
    </citation>
    <scope>NUCLEOTIDE SEQUENCE [LARGE SCALE GENOMIC DNA]</scope>
    <source>
        <strain evidence="2">LRV0_1</strain>
    </source>
</reference>
<accession>A0ABQ9Z8M1</accession>
<name>A0ABQ9Z8M1_9CRUS</name>
<proteinExistence type="predicted"/>
<evidence type="ECO:0000313" key="3">
    <source>
        <dbReference type="Proteomes" id="UP001234178"/>
    </source>
</evidence>
<gene>
    <name evidence="2" type="ORF">OUZ56_018347</name>
</gene>
<keyword evidence="1" id="KW-0812">Transmembrane</keyword>
<evidence type="ECO:0000256" key="1">
    <source>
        <dbReference type="SAM" id="Phobius"/>
    </source>
</evidence>
<sequence>MTHRLELVGRNYASDVQASFCSIRAAVLGNLQLSFTLLAAYLYINWRARNNLRTPCQEKVESLWKVLQQKVVPVNAKMRALVTIKIRVLEQFLPVINTY</sequence>
<feature type="transmembrane region" description="Helical" evidence="1">
    <location>
        <begin position="23"/>
        <end position="44"/>
    </location>
</feature>